<comment type="caution">
    <text evidence="1">The sequence shown here is derived from an EMBL/GenBank/DDBJ whole genome shotgun (WGS) entry which is preliminary data.</text>
</comment>
<name>A0A9P4KD92_9PLEO</name>
<organism evidence="1 2">
    <name type="scientific">Lojkania enalia</name>
    <dbReference type="NCBI Taxonomy" id="147567"/>
    <lineage>
        <taxon>Eukaryota</taxon>
        <taxon>Fungi</taxon>
        <taxon>Dikarya</taxon>
        <taxon>Ascomycota</taxon>
        <taxon>Pezizomycotina</taxon>
        <taxon>Dothideomycetes</taxon>
        <taxon>Pleosporomycetidae</taxon>
        <taxon>Pleosporales</taxon>
        <taxon>Pleosporales incertae sedis</taxon>
        <taxon>Lojkania</taxon>
    </lineage>
</organism>
<sequence>MPSTLPSPFTSFAPLSEGIVESHRLSKISNAKFYRHRNIRAQPNRRHHGMVLVQDAFEVRRDGVLSDRAERNAKRHSFMTSTCSLRKAPKISPHTILMPSQMNESLLAQMYFSPRPPMPPYPNRILCYQDPFHKSQRSQFGAFEVLAHVFDGLNHLFNIQRISKDLEVDDKRSKWAGTTDVDTVTGKWLL</sequence>
<evidence type="ECO:0000313" key="2">
    <source>
        <dbReference type="Proteomes" id="UP000800093"/>
    </source>
</evidence>
<evidence type="ECO:0000313" key="1">
    <source>
        <dbReference type="EMBL" id="KAF2265563.1"/>
    </source>
</evidence>
<keyword evidence="2" id="KW-1185">Reference proteome</keyword>
<dbReference type="AlphaFoldDB" id="A0A9P4KD92"/>
<dbReference type="Proteomes" id="UP000800093">
    <property type="component" value="Unassembled WGS sequence"/>
</dbReference>
<gene>
    <name evidence="1" type="ORF">CC78DRAFT_579055</name>
</gene>
<accession>A0A9P4KD92</accession>
<proteinExistence type="predicted"/>
<protein>
    <submittedName>
        <fullName evidence="1">Uncharacterized protein</fullName>
    </submittedName>
</protein>
<reference evidence="2" key="1">
    <citation type="journal article" date="2020" name="Stud. Mycol.">
        <title>101 Dothideomycetes genomes: A test case for predicting lifestyles and emergence of pathogens.</title>
        <authorList>
            <person name="Haridas S."/>
            <person name="Albert R."/>
            <person name="Binder M."/>
            <person name="Bloem J."/>
            <person name="LaButti K."/>
            <person name="Salamov A."/>
            <person name="Andreopoulos B."/>
            <person name="Baker S."/>
            <person name="Barry K."/>
            <person name="Bills G."/>
            <person name="Bluhm B."/>
            <person name="Cannon C."/>
            <person name="Castanera R."/>
            <person name="Culley D."/>
            <person name="Daum C."/>
            <person name="Ezra D."/>
            <person name="Gonzalez J."/>
            <person name="Henrissat B."/>
            <person name="Kuo A."/>
            <person name="Liang C."/>
            <person name="Lipzen A."/>
            <person name="Lutzoni F."/>
            <person name="Magnuson J."/>
            <person name="Mondo S."/>
            <person name="Nolan M."/>
            <person name="Ohm R."/>
            <person name="Pangilinan J."/>
            <person name="Park H.-J."/>
            <person name="Ramirez L."/>
            <person name="Alfaro M."/>
            <person name="Sun H."/>
            <person name="Tritt A."/>
            <person name="Yoshinaga Y."/>
            <person name="Zwiers L.-H."/>
            <person name="Turgeon B."/>
            <person name="Goodwin S."/>
            <person name="Spatafora J."/>
            <person name="Crous P."/>
            <person name="Grigoriev I."/>
        </authorList>
    </citation>
    <scope>NUCLEOTIDE SEQUENCE [LARGE SCALE GENOMIC DNA]</scope>
    <source>
        <strain evidence="2">CBS 304.66</strain>
    </source>
</reference>
<dbReference type="EMBL" id="ML986604">
    <property type="protein sequence ID" value="KAF2265563.1"/>
    <property type="molecule type" value="Genomic_DNA"/>
</dbReference>